<accession>A0A834Z763</accession>
<dbReference type="OrthoDB" id="9990610at2759"/>
<name>A0A834Z763_TETSI</name>
<proteinExistence type="predicted"/>
<comment type="caution">
    <text evidence="1">The sequence shown here is derived from an EMBL/GenBank/DDBJ whole genome shotgun (WGS) entry which is preliminary data.</text>
</comment>
<dbReference type="EMBL" id="JABCRI010000007">
    <property type="protein sequence ID" value="KAF8402819.1"/>
    <property type="molecule type" value="Genomic_DNA"/>
</dbReference>
<sequence>MGTQSGHNAGRDLVAWNAIITGYPQNGVARRALKLVLSMQEEAQQTDSTMIDTVSPSCADIESGFRLLVNVSTAIFGVYSKCGLVGTARADLCDVELGADY</sequence>
<reference evidence="1 2" key="1">
    <citation type="submission" date="2020-04" db="EMBL/GenBank/DDBJ databases">
        <title>Plant Genome Project.</title>
        <authorList>
            <person name="Zhang R.-G."/>
        </authorList>
    </citation>
    <scope>NUCLEOTIDE SEQUENCE [LARGE SCALE GENOMIC DNA]</scope>
    <source>
        <strain evidence="1">YNK0</strain>
        <tissue evidence="1">Leaf</tissue>
    </source>
</reference>
<dbReference type="Proteomes" id="UP000655225">
    <property type="component" value="Unassembled WGS sequence"/>
</dbReference>
<gene>
    <name evidence="1" type="ORF">HHK36_010910</name>
</gene>
<keyword evidence="2" id="KW-1185">Reference proteome</keyword>
<organism evidence="1 2">
    <name type="scientific">Tetracentron sinense</name>
    <name type="common">Spur-leaf</name>
    <dbReference type="NCBI Taxonomy" id="13715"/>
    <lineage>
        <taxon>Eukaryota</taxon>
        <taxon>Viridiplantae</taxon>
        <taxon>Streptophyta</taxon>
        <taxon>Embryophyta</taxon>
        <taxon>Tracheophyta</taxon>
        <taxon>Spermatophyta</taxon>
        <taxon>Magnoliopsida</taxon>
        <taxon>Trochodendrales</taxon>
        <taxon>Trochodendraceae</taxon>
        <taxon>Tetracentron</taxon>
    </lineage>
</organism>
<protein>
    <recommendedName>
        <fullName evidence="3">Pentatricopeptide repeat-containing protein</fullName>
    </recommendedName>
</protein>
<evidence type="ECO:0008006" key="3">
    <source>
        <dbReference type="Google" id="ProtNLM"/>
    </source>
</evidence>
<evidence type="ECO:0000313" key="2">
    <source>
        <dbReference type="Proteomes" id="UP000655225"/>
    </source>
</evidence>
<evidence type="ECO:0000313" key="1">
    <source>
        <dbReference type="EMBL" id="KAF8402819.1"/>
    </source>
</evidence>
<dbReference type="AlphaFoldDB" id="A0A834Z763"/>